<name>A0A6M5YHX9_9BACT</name>
<dbReference type="Proteomes" id="UP000503447">
    <property type="component" value="Chromosome"/>
</dbReference>
<dbReference type="KEGG" id="ftj:FTUN_1085"/>
<dbReference type="EMBL" id="CP053452">
    <property type="protein sequence ID" value="QJW93578.1"/>
    <property type="molecule type" value="Genomic_DNA"/>
</dbReference>
<sequence length="49" mass="5165">MTPVISPDAQDEIDNALVASRDAARFQTAIKDALTAIGTNPQIAARIGR</sequence>
<evidence type="ECO:0000313" key="2">
    <source>
        <dbReference type="Proteomes" id="UP000503447"/>
    </source>
</evidence>
<keyword evidence="2" id="KW-1185">Reference proteome</keyword>
<reference evidence="2" key="1">
    <citation type="submission" date="2020-05" db="EMBL/GenBank/DDBJ databases">
        <title>Frigoriglobus tundricola gen. nov., sp. nov., a psychrotolerant cellulolytic planctomycete of the family Gemmataceae with two divergent copies of 16S rRNA gene.</title>
        <authorList>
            <person name="Kulichevskaya I.S."/>
            <person name="Ivanova A.A."/>
            <person name="Naumoff D.G."/>
            <person name="Beletsky A.V."/>
            <person name="Rijpstra W.I.C."/>
            <person name="Sinninghe Damste J.S."/>
            <person name="Mardanov A.V."/>
            <person name="Ravin N.V."/>
            <person name="Dedysh S.N."/>
        </authorList>
    </citation>
    <scope>NUCLEOTIDE SEQUENCE [LARGE SCALE GENOMIC DNA]</scope>
    <source>
        <strain evidence="2">PL17</strain>
    </source>
</reference>
<proteinExistence type="predicted"/>
<accession>A0A6M5YHX9</accession>
<dbReference type="RefSeq" id="WP_193376998.1">
    <property type="nucleotide sequence ID" value="NZ_CP053452.2"/>
</dbReference>
<dbReference type="AlphaFoldDB" id="A0A6M5YHX9"/>
<protein>
    <submittedName>
        <fullName evidence="1">Uncharacterized protein</fullName>
    </submittedName>
</protein>
<evidence type="ECO:0000313" key="1">
    <source>
        <dbReference type="EMBL" id="QJW93578.1"/>
    </source>
</evidence>
<organism evidence="1 2">
    <name type="scientific">Frigoriglobus tundricola</name>
    <dbReference type="NCBI Taxonomy" id="2774151"/>
    <lineage>
        <taxon>Bacteria</taxon>
        <taxon>Pseudomonadati</taxon>
        <taxon>Planctomycetota</taxon>
        <taxon>Planctomycetia</taxon>
        <taxon>Gemmatales</taxon>
        <taxon>Gemmataceae</taxon>
        <taxon>Frigoriglobus</taxon>
    </lineage>
</organism>
<gene>
    <name evidence="1" type="ORF">FTUN_1085</name>
</gene>